<evidence type="ECO:0000256" key="5">
    <source>
        <dbReference type="ARBA" id="ARBA00022741"/>
    </source>
</evidence>
<evidence type="ECO:0000256" key="3">
    <source>
        <dbReference type="ARBA" id="ARBA00022490"/>
    </source>
</evidence>
<dbReference type="GeneID" id="17301175"/>
<comment type="subcellular location">
    <subcellularLocation>
        <location evidence="2">Cytoplasm</location>
        <location evidence="2">Cytoskeleton</location>
    </subcellularLocation>
    <subcellularLocation>
        <location evidence="1">Plastid</location>
        <location evidence="1">Chloroplast</location>
    </subcellularLocation>
</comment>
<proteinExistence type="inferred from homology"/>
<reference evidence="18" key="2">
    <citation type="submission" date="2012-11" db="EMBL/GenBank/DDBJ databases">
        <authorList>
            <person name="Kuo A."/>
            <person name="Curtis B.A."/>
            <person name="Tanifuji G."/>
            <person name="Burki F."/>
            <person name="Gruber A."/>
            <person name="Irimia M."/>
            <person name="Maruyama S."/>
            <person name="Arias M.C."/>
            <person name="Ball S.G."/>
            <person name="Gile G.H."/>
            <person name="Hirakawa Y."/>
            <person name="Hopkins J.F."/>
            <person name="Rensing S.A."/>
            <person name="Schmutz J."/>
            <person name="Symeonidi A."/>
            <person name="Elias M."/>
            <person name="Eveleigh R.J."/>
            <person name="Herman E.K."/>
            <person name="Klute M.J."/>
            <person name="Nakayama T."/>
            <person name="Obornik M."/>
            <person name="Reyes-Prieto A."/>
            <person name="Armbrust E.V."/>
            <person name="Aves S.J."/>
            <person name="Beiko R.G."/>
            <person name="Coutinho P."/>
            <person name="Dacks J.B."/>
            <person name="Durnford D.G."/>
            <person name="Fast N.M."/>
            <person name="Green B.R."/>
            <person name="Grisdale C."/>
            <person name="Hempe F."/>
            <person name="Henrissat B."/>
            <person name="Hoppner M.P."/>
            <person name="Ishida K.-I."/>
            <person name="Kim E."/>
            <person name="Koreny L."/>
            <person name="Kroth P.G."/>
            <person name="Liu Y."/>
            <person name="Malik S.-B."/>
            <person name="Maier U.G."/>
            <person name="McRose D."/>
            <person name="Mock T."/>
            <person name="Neilson J.A."/>
            <person name="Onodera N.T."/>
            <person name="Poole A.M."/>
            <person name="Pritham E.J."/>
            <person name="Richards T.A."/>
            <person name="Rocap G."/>
            <person name="Roy S.W."/>
            <person name="Sarai C."/>
            <person name="Schaack S."/>
            <person name="Shirato S."/>
            <person name="Slamovits C.H."/>
            <person name="Spencer D.F."/>
            <person name="Suzuki S."/>
            <person name="Worden A.Z."/>
            <person name="Zauner S."/>
            <person name="Barry K."/>
            <person name="Bell C."/>
            <person name="Bharti A.K."/>
            <person name="Crow J.A."/>
            <person name="Grimwood J."/>
            <person name="Kramer R."/>
            <person name="Lindquist E."/>
            <person name="Lucas S."/>
            <person name="Salamov A."/>
            <person name="McFadden G.I."/>
            <person name="Lane C.E."/>
            <person name="Keeling P.J."/>
            <person name="Gray M.W."/>
            <person name="Grigoriev I.V."/>
            <person name="Archibald J.M."/>
        </authorList>
    </citation>
    <scope>NUCLEOTIDE SEQUENCE</scope>
    <source>
        <strain evidence="18">CCMP2712</strain>
    </source>
</reference>
<reference evidence="17" key="3">
    <citation type="submission" date="2015-06" db="UniProtKB">
        <authorList>
            <consortium name="EnsemblProtists"/>
        </authorList>
    </citation>
    <scope>IDENTIFICATION</scope>
</reference>
<dbReference type="eggNOG" id="KOG4280">
    <property type="taxonomic scope" value="Eukaryota"/>
</dbReference>
<dbReference type="SMART" id="SM00129">
    <property type="entry name" value="KISc"/>
    <property type="match status" value="1"/>
</dbReference>
<keyword evidence="3" id="KW-0963">Cytoplasm</keyword>
<evidence type="ECO:0000256" key="7">
    <source>
        <dbReference type="ARBA" id="ARBA00023054"/>
    </source>
</evidence>
<dbReference type="GO" id="GO:0008017">
    <property type="term" value="F:microtubule binding"/>
    <property type="evidence" value="ECO:0007669"/>
    <property type="project" value="InterPro"/>
</dbReference>
<dbReference type="SUPFAM" id="SSF52540">
    <property type="entry name" value="P-loop containing nucleoside triphosphate hydrolases"/>
    <property type="match status" value="1"/>
</dbReference>
<evidence type="ECO:0000256" key="6">
    <source>
        <dbReference type="ARBA" id="ARBA00022840"/>
    </source>
</evidence>
<sequence>MTKSSVRVCVRTRPTAQFAHDQLIVKPESRTIEVNLKKNPAMGVVNNMRENYTFKFDGLLHNSSQETVYHECMDEIVQGVIKGYNGTMLAYGQTGAGKTYTMSGGTESYKARGCIPRAIQQVFGEVSARPDQSFTIRMSYLEIYNETLFDLLAPAGVIAEENSELQVIEDSKGGITIKGLTVETANTEEEAMNLFFEGETNRAIAEHQLNSSSSRSHCILTVHVESRSRVESADRVLVSKLNMVDLAGSERVSKTQSTGAILREAMYINKSLSFLEQCVNALADRGREHVPFRQSKLTHVLKDSLGGNCRTTMIANIWGESSQLEETISTLNFATRMMRVKNEAIVNVKMDANLLVKKYEQEIRELKQELAMHDALSDRKDVQYDPYSEEQKYEIAQTIRAYCRGEMEEIQIQSMRQVRELLQQFKHLYNSAVFDANNGRASAAAVEGQQDEGEEGGGEEASKTAGIGQLADRDGFSIGRAPDAAVPETSVKTAELQRSPLKQGATSENQSPKKVVKKAPPGAAKPDKNQAFEEYKATVGSKTHAGLRDNLAGEVKFLSLDFPLTP</sequence>
<dbReference type="STRING" id="905079.L1J8L6"/>
<evidence type="ECO:0000256" key="8">
    <source>
        <dbReference type="ARBA" id="ARBA00023175"/>
    </source>
</evidence>
<evidence type="ECO:0000256" key="1">
    <source>
        <dbReference type="ARBA" id="ARBA00004229"/>
    </source>
</evidence>
<dbReference type="Pfam" id="PF00225">
    <property type="entry name" value="Kinesin"/>
    <property type="match status" value="1"/>
</dbReference>
<evidence type="ECO:0000313" key="18">
    <source>
        <dbReference type="Proteomes" id="UP000011087"/>
    </source>
</evidence>
<evidence type="ECO:0000256" key="9">
    <source>
        <dbReference type="ARBA" id="ARBA00023212"/>
    </source>
</evidence>
<reference evidence="16 18" key="1">
    <citation type="journal article" date="2012" name="Nature">
        <title>Algal genomes reveal evolutionary mosaicism and the fate of nucleomorphs.</title>
        <authorList>
            <consortium name="DOE Joint Genome Institute"/>
            <person name="Curtis B.A."/>
            <person name="Tanifuji G."/>
            <person name="Burki F."/>
            <person name="Gruber A."/>
            <person name="Irimia M."/>
            <person name="Maruyama S."/>
            <person name="Arias M.C."/>
            <person name="Ball S.G."/>
            <person name="Gile G.H."/>
            <person name="Hirakawa Y."/>
            <person name="Hopkins J.F."/>
            <person name="Kuo A."/>
            <person name="Rensing S.A."/>
            <person name="Schmutz J."/>
            <person name="Symeonidi A."/>
            <person name="Elias M."/>
            <person name="Eveleigh R.J."/>
            <person name="Herman E.K."/>
            <person name="Klute M.J."/>
            <person name="Nakayama T."/>
            <person name="Obornik M."/>
            <person name="Reyes-Prieto A."/>
            <person name="Armbrust E.V."/>
            <person name="Aves S.J."/>
            <person name="Beiko R.G."/>
            <person name="Coutinho P."/>
            <person name="Dacks J.B."/>
            <person name="Durnford D.G."/>
            <person name="Fast N.M."/>
            <person name="Green B.R."/>
            <person name="Grisdale C.J."/>
            <person name="Hempel F."/>
            <person name="Henrissat B."/>
            <person name="Hoppner M.P."/>
            <person name="Ishida K."/>
            <person name="Kim E."/>
            <person name="Koreny L."/>
            <person name="Kroth P.G."/>
            <person name="Liu Y."/>
            <person name="Malik S.B."/>
            <person name="Maier U.G."/>
            <person name="McRose D."/>
            <person name="Mock T."/>
            <person name="Neilson J.A."/>
            <person name="Onodera N.T."/>
            <person name="Poole A.M."/>
            <person name="Pritham E.J."/>
            <person name="Richards T.A."/>
            <person name="Rocap G."/>
            <person name="Roy S.W."/>
            <person name="Sarai C."/>
            <person name="Schaack S."/>
            <person name="Shirato S."/>
            <person name="Slamovits C.H."/>
            <person name="Spencer D.F."/>
            <person name="Suzuki S."/>
            <person name="Worden A.Z."/>
            <person name="Zauner S."/>
            <person name="Barry K."/>
            <person name="Bell C."/>
            <person name="Bharti A.K."/>
            <person name="Crow J.A."/>
            <person name="Grimwood J."/>
            <person name="Kramer R."/>
            <person name="Lindquist E."/>
            <person name="Lucas S."/>
            <person name="Salamov A."/>
            <person name="McFadden G.I."/>
            <person name="Lane C.E."/>
            <person name="Keeling P.J."/>
            <person name="Gray M.W."/>
            <person name="Grigoriev I.V."/>
            <person name="Archibald J.M."/>
        </authorList>
    </citation>
    <scope>NUCLEOTIDE SEQUENCE</scope>
    <source>
        <strain evidence="16 18">CCMP2712</strain>
    </source>
</reference>
<evidence type="ECO:0000256" key="10">
    <source>
        <dbReference type="ARBA" id="ARBA00034704"/>
    </source>
</evidence>
<dbReference type="HOGENOM" id="CLU_001485_16_2_1"/>
<dbReference type="Gene3D" id="3.40.850.10">
    <property type="entry name" value="Kinesin motor domain"/>
    <property type="match status" value="1"/>
</dbReference>
<dbReference type="InterPro" id="IPR036961">
    <property type="entry name" value="Kinesin_motor_dom_sf"/>
</dbReference>
<keyword evidence="6 11" id="KW-0067">ATP-binding</keyword>
<evidence type="ECO:0000256" key="2">
    <source>
        <dbReference type="ARBA" id="ARBA00004245"/>
    </source>
</evidence>
<feature type="binding site" evidence="11">
    <location>
        <begin position="92"/>
        <end position="99"/>
    </location>
    <ligand>
        <name>ATP</name>
        <dbReference type="ChEBI" id="CHEBI:30616"/>
    </ligand>
</feature>
<dbReference type="GO" id="GO:0009507">
    <property type="term" value="C:chloroplast"/>
    <property type="evidence" value="ECO:0007669"/>
    <property type="project" value="UniProtKB-SubCell"/>
</dbReference>
<gene>
    <name evidence="16" type="ORF">GUITHDRAFT_163543</name>
</gene>
<dbReference type="PaxDb" id="55529-EKX44405"/>
<evidence type="ECO:0000313" key="16">
    <source>
        <dbReference type="EMBL" id="EKX44405.1"/>
    </source>
</evidence>
<dbReference type="EnsemblProtists" id="EKX44405">
    <property type="protein sequence ID" value="EKX44405"/>
    <property type="gene ID" value="GUITHDRAFT_163543"/>
</dbReference>
<evidence type="ECO:0000256" key="4">
    <source>
        <dbReference type="ARBA" id="ARBA00022701"/>
    </source>
</evidence>
<evidence type="ECO:0000313" key="17">
    <source>
        <dbReference type="EnsemblProtists" id="EKX44405"/>
    </source>
</evidence>
<keyword evidence="5 11" id="KW-0547">Nucleotide-binding</keyword>
<dbReference type="PANTHER" id="PTHR47968">
    <property type="entry name" value="CENTROMERE PROTEIN E"/>
    <property type="match status" value="1"/>
</dbReference>
<organism evidence="16">
    <name type="scientific">Guillardia theta (strain CCMP2712)</name>
    <name type="common">Cryptophyte</name>
    <dbReference type="NCBI Taxonomy" id="905079"/>
    <lineage>
        <taxon>Eukaryota</taxon>
        <taxon>Cryptophyceae</taxon>
        <taxon>Pyrenomonadales</taxon>
        <taxon>Geminigeraceae</taxon>
        <taxon>Guillardia</taxon>
    </lineage>
</organism>
<dbReference type="KEGG" id="gtt:GUITHDRAFT_163543"/>
<dbReference type="GO" id="GO:0007010">
    <property type="term" value="P:cytoskeleton organization"/>
    <property type="evidence" value="ECO:0007669"/>
    <property type="project" value="UniProtKB-ARBA"/>
</dbReference>
<dbReference type="InterPro" id="IPR027640">
    <property type="entry name" value="Kinesin-like_fam"/>
</dbReference>
<feature type="compositionally biased region" description="Acidic residues" evidence="14">
    <location>
        <begin position="449"/>
        <end position="458"/>
    </location>
</feature>
<comment type="similarity">
    <text evidence="10">Belongs to the TRAFAC class myosin-kinesin ATPase superfamily. Kinesin family. KIN-5/BimC subfamily.</text>
</comment>
<feature type="region of interest" description="Disordered" evidence="14">
    <location>
        <begin position="443"/>
        <end position="530"/>
    </location>
</feature>
<dbReference type="RefSeq" id="XP_005831385.1">
    <property type="nucleotide sequence ID" value="XM_005831328.1"/>
</dbReference>
<keyword evidence="7 13" id="KW-0175">Coiled coil</keyword>
<dbReference type="InterPro" id="IPR001752">
    <property type="entry name" value="Kinesin_motor_dom"/>
</dbReference>
<dbReference type="PROSITE" id="PS00411">
    <property type="entry name" value="KINESIN_MOTOR_1"/>
    <property type="match status" value="1"/>
</dbReference>
<dbReference type="OMA" id="FQGETNR"/>
<dbReference type="PROSITE" id="PS50067">
    <property type="entry name" value="KINESIN_MOTOR_2"/>
    <property type="match status" value="1"/>
</dbReference>
<dbReference type="OrthoDB" id="3176171at2759"/>
<name>L1J8L6_GUITC</name>
<dbReference type="FunFam" id="3.40.850.10:FF:000019">
    <property type="entry name" value="Kinesin-like protein KIN-5D"/>
    <property type="match status" value="1"/>
</dbReference>
<evidence type="ECO:0000256" key="12">
    <source>
        <dbReference type="RuleBase" id="RU000394"/>
    </source>
</evidence>
<evidence type="ECO:0000256" key="11">
    <source>
        <dbReference type="PROSITE-ProRule" id="PRU00283"/>
    </source>
</evidence>
<keyword evidence="18" id="KW-1185">Reference proteome</keyword>
<dbReference type="PRINTS" id="PR00380">
    <property type="entry name" value="KINESINHEAVY"/>
</dbReference>
<keyword evidence="8 11" id="KW-0505">Motor protein</keyword>
<evidence type="ECO:0000259" key="15">
    <source>
        <dbReference type="PROSITE" id="PS50067"/>
    </source>
</evidence>
<dbReference type="GO" id="GO:0007018">
    <property type="term" value="P:microtubule-based movement"/>
    <property type="evidence" value="ECO:0007669"/>
    <property type="project" value="InterPro"/>
</dbReference>
<protein>
    <recommendedName>
        <fullName evidence="12">Kinesin-like protein</fullName>
    </recommendedName>
</protein>
<dbReference type="GO" id="GO:0003777">
    <property type="term" value="F:microtubule motor activity"/>
    <property type="evidence" value="ECO:0007669"/>
    <property type="project" value="InterPro"/>
</dbReference>
<dbReference type="GO" id="GO:0005524">
    <property type="term" value="F:ATP binding"/>
    <property type="evidence" value="ECO:0007669"/>
    <property type="project" value="UniProtKB-UniRule"/>
</dbReference>
<feature type="domain" description="Kinesin motor" evidence="15">
    <location>
        <begin position="5"/>
        <end position="340"/>
    </location>
</feature>
<dbReference type="InterPro" id="IPR019821">
    <property type="entry name" value="Kinesin_motor_CS"/>
</dbReference>
<evidence type="ECO:0000256" key="14">
    <source>
        <dbReference type="SAM" id="MobiDB-lite"/>
    </source>
</evidence>
<keyword evidence="4 12" id="KW-0493">Microtubule</keyword>
<feature type="coiled-coil region" evidence="13">
    <location>
        <begin position="349"/>
        <end position="376"/>
    </location>
</feature>
<keyword evidence="9" id="KW-0206">Cytoskeleton</keyword>
<accession>L1J8L6</accession>
<dbReference type="GO" id="GO:0005874">
    <property type="term" value="C:microtubule"/>
    <property type="evidence" value="ECO:0007669"/>
    <property type="project" value="UniProtKB-KW"/>
</dbReference>
<dbReference type="Proteomes" id="UP000011087">
    <property type="component" value="Unassembled WGS sequence"/>
</dbReference>
<evidence type="ECO:0000256" key="13">
    <source>
        <dbReference type="SAM" id="Coils"/>
    </source>
</evidence>
<dbReference type="InterPro" id="IPR027417">
    <property type="entry name" value="P-loop_NTPase"/>
</dbReference>
<dbReference type="EMBL" id="JH993004">
    <property type="protein sequence ID" value="EKX44405.1"/>
    <property type="molecule type" value="Genomic_DNA"/>
</dbReference>
<dbReference type="AlphaFoldDB" id="L1J8L6"/>
<dbReference type="PANTHER" id="PTHR47968:SF36">
    <property type="entry name" value="KINESIN HEAVY CHAIN ISOFORM X1"/>
    <property type="match status" value="1"/>
</dbReference>